<feature type="compositionally biased region" description="Polar residues" evidence="1">
    <location>
        <begin position="41"/>
        <end position="51"/>
    </location>
</feature>
<evidence type="ECO:0000313" key="2">
    <source>
        <dbReference type="EMBL" id="KAJ0223248.1"/>
    </source>
</evidence>
<evidence type="ECO:0000256" key="1">
    <source>
        <dbReference type="SAM" id="MobiDB-lite"/>
    </source>
</evidence>
<sequence>MDALVRIWKRVGDLLVGLGELFPDSASRMSFLMTFKWEKNSSSCRPNSTNGGFPKQQRTEVSRTDYQQLLMQKHGASEPEKLSRKFVSVKCGKCNNRGHNSRTCKGERGNARINQGGNEGSSQGGNA</sequence>
<feature type="compositionally biased region" description="Gly residues" evidence="1">
    <location>
        <begin position="117"/>
        <end position="127"/>
    </location>
</feature>
<feature type="region of interest" description="Disordered" evidence="1">
    <location>
        <begin position="94"/>
        <end position="127"/>
    </location>
</feature>
<evidence type="ECO:0000313" key="3">
    <source>
        <dbReference type="Proteomes" id="UP000235145"/>
    </source>
</evidence>
<comment type="caution">
    <text evidence="2">The sequence shown here is derived from an EMBL/GenBank/DDBJ whole genome shotgun (WGS) entry which is preliminary data.</text>
</comment>
<keyword evidence="3" id="KW-1185">Reference proteome</keyword>
<protein>
    <recommendedName>
        <fullName evidence="4">CCHC-type domain-containing protein</fullName>
    </recommendedName>
</protein>
<accession>A0A9R1WG80</accession>
<proteinExistence type="predicted"/>
<reference evidence="2 3" key="1">
    <citation type="journal article" date="2017" name="Nat. Commun.">
        <title>Genome assembly with in vitro proximity ligation data and whole-genome triplication in lettuce.</title>
        <authorList>
            <person name="Reyes-Chin-Wo S."/>
            <person name="Wang Z."/>
            <person name="Yang X."/>
            <person name="Kozik A."/>
            <person name="Arikit S."/>
            <person name="Song C."/>
            <person name="Xia L."/>
            <person name="Froenicke L."/>
            <person name="Lavelle D.O."/>
            <person name="Truco M.J."/>
            <person name="Xia R."/>
            <person name="Zhu S."/>
            <person name="Xu C."/>
            <person name="Xu H."/>
            <person name="Xu X."/>
            <person name="Cox K."/>
            <person name="Korf I."/>
            <person name="Meyers B.C."/>
            <person name="Michelmore R.W."/>
        </authorList>
    </citation>
    <scope>NUCLEOTIDE SEQUENCE [LARGE SCALE GENOMIC DNA]</scope>
    <source>
        <strain evidence="3">cv. Salinas</strain>
        <tissue evidence="2">Seedlings</tissue>
    </source>
</reference>
<organism evidence="2 3">
    <name type="scientific">Lactuca sativa</name>
    <name type="common">Garden lettuce</name>
    <dbReference type="NCBI Taxonomy" id="4236"/>
    <lineage>
        <taxon>Eukaryota</taxon>
        <taxon>Viridiplantae</taxon>
        <taxon>Streptophyta</taxon>
        <taxon>Embryophyta</taxon>
        <taxon>Tracheophyta</taxon>
        <taxon>Spermatophyta</taxon>
        <taxon>Magnoliopsida</taxon>
        <taxon>eudicotyledons</taxon>
        <taxon>Gunneridae</taxon>
        <taxon>Pentapetalae</taxon>
        <taxon>asterids</taxon>
        <taxon>campanulids</taxon>
        <taxon>Asterales</taxon>
        <taxon>Asteraceae</taxon>
        <taxon>Cichorioideae</taxon>
        <taxon>Cichorieae</taxon>
        <taxon>Lactucinae</taxon>
        <taxon>Lactuca</taxon>
    </lineage>
</organism>
<evidence type="ECO:0008006" key="4">
    <source>
        <dbReference type="Google" id="ProtNLM"/>
    </source>
</evidence>
<feature type="region of interest" description="Disordered" evidence="1">
    <location>
        <begin position="41"/>
        <end position="61"/>
    </location>
</feature>
<dbReference type="EMBL" id="NBSK02000002">
    <property type="protein sequence ID" value="KAJ0223248.1"/>
    <property type="molecule type" value="Genomic_DNA"/>
</dbReference>
<gene>
    <name evidence="2" type="ORF">LSAT_V11C200089710</name>
</gene>
<dbReference type="Proteomes" id="UP000235145">
    <property type="component" value="Unassembled WGS sequence"/>
</dbReference>
<dbReference type="AlphaFoldDB" id="A0A9R1WG80"/>
<name>A0A9R1WG80_LACSA</name>